<dbReference type="PANTHER" id="PTHR43280:SF32">
    <property type="entry name" value="TRANSCRIPTIONAL REGULATORY PROTEIN"/>
    <property type="match status" value="1"/>
</dbReference>
<dbReference type="AlphaFoldDB" id="A0A9X2CED9"/>
<proteinExistence type="predicted"/>
<dbReference type="Pfam" id="PF12833">
    <property type="entry name" value="HTH_18"/>
    <property type="match status" value="1"/>
</dbReference>
<dbReference type="PANTHER" id="PTHR43280">
    <property type="entry name" value="ARAC-FAMILY TRANSCRIPTIONAL REGULATOR"/>
    <property type="match status" value="1"/>
</dbReference>
<evidence type="ECO:0000313" key="5">
    <source>
        <dbReference type="EMBL" id="MCL1107708.1"/>
    </source>
</evidence>
<dbReference type="SUPFAM" id="SSF46689">
    <property type="entry name" value="Homeodomain-like"/>
    <property type="match status" value="1"/>
</dbReference>
<feature type="domain" description="HTH araC/xylS-type" evidence="4">
    <location>
        <begin position="203"/>
        <end position="301"/>
    </location>
</feature>
<accession>A0A9X2CED9</accession>
<dbReference type="SMART" id="SM00342">
    <property type="entry name" value="HTH_ARAC"/>
    <property type="match status" value="1"/>
</dbReference>
<keyword evidence="1" id="KW-0805">Transcription regulation</keyword>
<evidence type="ECO:0000256" key="3">
    <source>
        <dbReference type="ARBA" id="ARBA00023163"/>
    </source>
</evidence>
<dbReference type="PROSITE" id="PS01124">
    <property type="entry name" value="HTH_ARAC_FAMILY_2"/>
    <property type="match status" value="1"/>
</dbReference>
<sequence>MAKKSDIPTHHYDEAIHYIKHPDETSHLSLDPQMPFVLAKFELMQDIAQANYPHRHNCYQVLYISEGEGTHTIDFVPYPVAAPTLFFLSKEQVHYWQLSKPLKGYILLIPEEFLGFPSSKVVRTHDFSVFNYVGDSPHLPLDKEHFTMINGLFEAIADEFYRDKDRSLSVLRAYLHILLTKLHRLYMIEHPSECSAILSPLVRQFKQLVSEHFTQEHSVQDYASRIGVSTSHLKDTVKAVTGSAPGTMIREKLILEAKRSLVHSDATVAEIGYSLNFEDASYFGRFFKRETGISPIAFRQQYQQKHPTIASNR</sequence>
<dbReference type="EMBL" id="JAKILJ010000081">
    <property type="protein sequence ID" value="MCL1107708.1"/>
    <property type="molecule type" value="Genomic_DNA"/>
</dbReference>
<evidence type="ECO:0000259" key="4">
    <source>
        <dbReference type="PROSITE" id="PS01124"/>
    </source>
</evidence>
<evidence type="ECO:0000256" key="1">
    <source>
        <dbReference type="ARBA" id="ARBA00023015"/>
    </source>
</evidence>
<dbReference type="InterPro" id="IPR003313">
    <property type="entry name" value="AraC-bd"/>
</dbReference>
<protein>
    <submittedName>
        <fullName evidence="5">AraC family transcriptional regulator</fullName>
    </submittedName>
</protein>
<dbReference type="Pfam" id="PF02311">
    <property type="entry name" value="AraC_binding"/>
    <property type="match status" value="1"/>
</dbReference>
<dbReference type="InterPro" id="IPR018060">
    <property type="entry name" value="HTH_AraC"/>
</dbReference>
<dbReference type="RefSeq" id="WP_188927140.1">
    <property type="nucleotide sequence ID" value="NZ_BMQI01000083.1"/>
</dbReference>
<dbReference type="Gene3D" id="2.60.120.10">
    <property type="entry name" value="Jelly Rolls"/>
    <property type="match status" value="1"/>
</dbReference>
<reference evidence="5" key="1">
    <citation type="submission" date="2022-01" db="EMBL/GenBank/DDBJ databases">
        <title>Whole genome-based taxonomy of the Shewanellaceae.</title>
        <authorList>
            <person name="Martin-Rodriguez A.J."/>
        </authorList>
    </citation>
    <scope>NUCLEOTIDE SEQUENCE</scope>
    <source>
        <strain evidence="5">DSM 23803</strain>
    </source>
</reference>
<gene>
    <name evidence="5" type="ORF">L2749_21135</name>
</gene>
<dbReference type="Proteomes" id="UP001139408">
    <property type="component" value="Unassembled WGS sequence"/>
</dbReference>
<dbReference type="Gene3D" id="1.10.10.60">
    <property type="entry name" value="Homeodomain-like"/>
    <property type="match status" value="1"/>
</dbReference>
<dbReference type="InterPro" id="IPR014710">
    <property type="entry name" value="RmlC-like_jellyroll"/>
</dbReference>
<dbReference type="GO" id="GO:0003700">
    <property type="term" value="F:DNA-binding transcription factor activity"/>
    <property type="evidence" value="ECO:0007669"/>
    <property type="project" value="InterPro"/>
</dbReference>
<name>A0A9X2CED9_9GAMM</name>
<dbReference type="InterPro" id="IPR009057">
    <property type="entry name" value="Homeodomain-like_sf"/>
</dbReference>
<keyword evidence="2" id="KW-0238">DNA-binding</keyword>
<evidence type="ECO:0000256" key="2">
    <source>
        <dbReference type="ARBA" id="ARBA00023125"/>
    </source>
</evidence>
<dbReference type="GO" id="GO:0043565">
    <property type="term" value="F:sequence-specific DNA binding"/>
    <property type="evidence" value="ECO:0007669"/>
    <property type="project" value="InterPro"/>
</dbReference>
<evidence type="ECO:0000313" key="6">
    <source>
        <dbReference type="Proteomes" id="UP001139408"/>
    </source>
</evidence>
<dbReference type="InterPro" id="IPR037923">
    <property type="entry name" value="HTH-like"/>
</dbReference>
<keyword evidence="3" id="KW-0804">Transcription</keyword>
<organism evidence="5 6">
    <name type="scientific">Shewanella algicola</name>
    <dbReference type="NCBI Taxonomy" id="640633"/>
    <lineage>
        <taxon>Bacteria</taxon>
        <taxon>Pseudomonadati</taxon>
        <taxon>Pseudomonadota</taxon>
        <taxon>Gammaproteobacteria</taxon>
        <taxon>Alteromonadales</taxon>
        <taxon>Shewanellaceae</taxon>
        <taxon>Shewanella</taxon>
    </lineage>
</organism>
<comment type="caution">
    <text evidence="5">The sequence shown here is derived from an EMBL/GenBank/DDBJ whole genome shotgun (WGS) entry which is preliminary data.</text>
</comment>
<dbReference type="SUPFAM" id="SSF51215">
    <property type="entry name" value="Regulatory protein AraC"/>
    <property type="match status" value="1"/>
</dbReference>
<keyword evidence="6" id="KW-1185">Reference proteome</keyword>